<dbReference type="EMBL" id="JACIGK010000043">
    <property type="protein sequence ID" value="MBB4268002.1"/>
    <property type="molecule type" value="Genomic_DNA"/>
</dbReference>
<reference evidence="7 8" key="1">
    <citation type="submission" date="2020-08" db="EMBL/GenBank/DDBJ databases">
        <title>Genome sequencing of Purple Non-Sulfur Bacteria from various extreme environments.</title>
        <authorList>
            <person name="Mayer M."/>
        </authorList>
    </citation>
    <scope>NUCLEOTIDE SEQUENCE [LARGE SCALE GENOMIC DNA]</scope>
    <source>
        <strain evidence="7 8">JA131</strain>
    </source>
</reference>
<dbReference type="PANTHER" id="PTHR42988:SF2">
    <property type="entry name" value="CYCLIC NUCLEOTIDE PHOSPHODIESTERASE CBUA0032-RELATED"/>
    <property type="match status" value="1"/>
</dbReference>
<dbReference type="GO" id="GO:0046872">
    <property type="term" value="F:metal ion binding"/>
    <property type="evidence" value="ECO:0007669"/>
    <property type="project" value="UniProtKB-KW"/>
</dbReference>
<gene>
    <name evidence="7" type="ORF">GGD89_003655</name>
</gene>
<accession>A0A7W6RGQ8</accession>
<evidence type="ECO:0000313" key="7">
    <source>
        <dbReference type="EMBL" id="MBB4268002.1"/>
    </source>
</evidence>
<dbReference type="InterPro" id="IPR029052">
    <property type="entry name" value="Metallo-depent_PP-like"/>
</dbReference>
<feature type="region of interest" description="Disordered" evidence="5">
    <location>
        <begin position="315"/>
        <end position="353"/>
    </location>
</feature>
<keyword evidence="8" id="KW-1185">Reference proteome</keyword>
<sequence length="656" mass="73723">MTITWLHISDFHFREGESYDREVVLKALVDSVGWFRREQNRKPDIVFATGDIAFSGKASEYERATEFLDALIEACGLDRSSLFLVAGNHDVERTQVTGLARTLGTREEADAYFGLDGGLIHLTRAQRNFMQWYNSYFDGIRCLSGASSCGPAEAIEIRGRRIGVLPINSALFCRGDDDHGKLWVGRRALRSAIDGLKDVRADLNLAVLHHPLEWIAEDERASIRALLEGAVDVVLRGHLHENDVASVVGIGGSAIYLAAGAAYQTRRYPNRALYVDVDGDRVTVRPIQYVDSPQEYWVPDTSLFPREPDYVGRFTIPRSGRPIAPTGMNGKDATDSSSEPKPQDDEGTRENRKEKFEKLKKRIEGEFEREPAVSSLLYKKLKDVIAKKMLSSVSAIDTVEAAIAMRDRHSAPRERVKGLVDSLVQFNFEVGKSVLLDVYRTLESQGDHCGMQAIRAVARLLIPWLYVASRRQDSAGWDQTGWDQAGWDNVSLGDIVRIPAGLSTIAEIIMAGIDLRTVSWRSTKEPLGFPQGEFQVTAFEFQPEGGIADTTERNLREDLFRLVKAPREATHLPDDKKDDSIKRRMVWLLRDRGIRVYLVVRLDGSDAIRARQTVHLRAIQDRYPALAILCLDQDLLGPQQDLFDEIRPLLMMEDGE</sequence>
<dbReference type="PANTHER" id="PTHR42988">
    <property type="entry name" value="PHOSPHOHYDROLASE"/>
    <property type="match status" value="1"/>
</dbReference>
<name>A0A7W6RGQ8_9PROT</name>
<evidence type="ECO:0000313" key="8">
    <source>
        <dbReference type="Proteomes" id="UP000554286"/>
    </source>
</evidence>
<keyword evidence="2" id="KW-0378">Hydrolase</keyword>
<organism evidence="7 8">
    <name type="scientific">Roseospira visakhapatnamensis</name>
    <dbReference type="NCBI Taxonomy" id="390880"/>
    <lineage>
        <taxon>Bacteria</taxon>
        <taxon>Pseudomonadati</taxon>
        <taxon>Pseudomonadota</taxon>
        <taxon>Alphaproteobacteria</taxon>
        <taxon>Rhodospirillales</taxon>
        <taxon>Rhodospirillaceae</taxon>
        <taxon>Roseospira</taxon>
    </lineage>
</organism>
<evidence type="ECO:0000256" key="5">
    <source>
        <dbReference type="SAM" id="MobiDB-lite"/>
    </source>
</evidence>
<dbReference type="Gene3D" id="3.60.21.10">
    <property type="match status" value="1"/>
</dbReference>
<evidence type="ECO:0000256" key="4">
    <source>
        <dbReference type="ARBA" id="ARBA00025742"/>
    </source>
</evidence>
<dbReference type="Proteomes" id="UP000554286">
    <property type="component" value="Unassembled WGS sequence"/>
</dbReference>
<dbReference type="AlphaFoldDB" id="A0A7W6RGQ8"/>
<dbReference type="InterPro" id="IPR050884">
    <property type="entry name" value="CNP_phosphodiesterase-III"/>
</dbReference>
<dbReference type="RefSeq" id="WP_184048396.1">
    <property type="nucleotide sequence ID" value="NZ_JACIGK010000043.1"/>
</dbReference>
<evidence type="ECO:0000256" key="3">
    <source>
        <dbReference type="ARBA" id="ARBA00023004"/>
    </source>
</evidence>
<feature type="domain" description="Calcineurin-like phosphoesterase" evidence="6">
    <location>
        <begin position="6"/>
        <end position="241"/>
    </location>
</feature>
<evidence type="ECO:0000256" key="1">
    <source>
        <dbReference type="ARBA" id="ARBA00022723"/>
    </source>
</evidence>
<comment type="caution">
    <text evidence="7">The sequence shown here is derived from an EMBL/GenBank/DDBJ whole genome shotgun (WGS) entry which is preliminary data.</text>
</comment>
<dbReference type="Pfam" id="PF00149">
    <property type="entry name" value="Metallophos"/>
    <property type="match status" value="1"/>
</dbReference>
<keyword evidence="1" id="KW-0479">Metal-binding</keyword>
<dbReference type="SUPFAM" id="SSF56300">
    <property type="entry name" value="Metallo-dependent phosphatases"/>
    <property type="match status" value="1"/>
</dbReference>
<dbReference type="GO" id="GO:0016787">
    <property type="term" value="F:hydrolase activity"/>
    <property type="evidence" value="ECO:0007669"/>
    <property type="project" value="UniProtKB-KW"/>
</dbReference>
<proteinExistence type="inferred from homology"/>
<protein>
    <submittedName>
        <fullName evidence="7">Putative phosphodiesterase</fullName>
    </submittedName>
</protein>
<feature type="compositionally biased region" description="Basic and acidic residues" evidence="5">
    <location>
        <begin position="341"/>
        <end position="353"/>
    </location>
</feature>
<evidence type="ECO:0000259" key="6">
    <source>
        <dbReference type="Pfam" id="PF00149"/>
    </source>
</evidence>
<comment type="similarity">
    <text evidence="4">Belongs to the cyclic nucleotide phosphodiesterase class-III family.</text>
</comment>
<evidence type="ECO:0000256" key="2">
    <source>
        <dbReference type="ARBA" id="ARBA00022801"/>
    </source>
</evidence>
<keyword evidence="3" id="KW-0408">Iron</keyword>
<dbReference type="InterPro" id="IPR004843">
    <property type="entry name" value="Calcineurin-like_PHP"/>
</dbReference>